<organism evidence="1">
    <name type="scientific">marine sediment metagenome</name>
    <dbReference type="NCBI Taxonomy" id="412755"/>
    <lineage>
        <taxon>unclassified sequences</taxon>
        <taxon>metagenomes</taxon>
        <taxon>ecological metagenomes</taxon>
    </lineage>
</organism>
<sequence length="117" mass="13499">LNELAIPEFRSGSDFVVATRSVALPKSRAKVVKNEDQIINYKEKFTEMLFELSKLYKRFPKYILDIMAEDYGIPAIELKTLIRNAKKSGMLIKNDDDYYYSRKVSQNSTGNSSKKSF</sequence>
<dbReference type="AlphaFoldDB" id="X1KIP9"/>
<feature type="non-terminal residue" evidence="1">
    <location>
        <position position="1"/>
    </location>
</feature>
<name>X1KIP9_9ZZZZ</name>
<reference evidence="1" key="1">
    <citation type="journal article" date="2014" name="Front. Microbiol.">
        <title>High frequency of phylogenetically diverse reductive dehalogenase-homologous genes in deep subseafloor sedimentary metagenomes.</title>
        <authorList>
            <person name="Kawai M."/>
            <person name="Futagami T."/>
            <person name="Toyoda A."/>
            <person name="Takaki Y."/>
            <person name="Nishi S."/>
            <person name="Hori S."/>
            <person name="Arai W."/>
            <person name="Tsubouchi T."/>
            <person name="Morono Y."/>
            <person name="Uchiyama I."/>
            <person name="Ito T."/>
            <person name="Fujiyama A."/>
            <person name="Inagaki F."/>
            <person name="Takami H."/>
        </authorList>
    </citation>
    <scope>NUCLEOTIDE SEQUENCE</scope>
    <source>
        <strain evidence="1">Expedition CK06-06</strain>
    </source>
</reference>
<comment type="caution">
    <text evidence="1">The sequence shown here is derived from an EMBL/GenBank/DDBJ whole genome shotgun (WGS) entry which is preliminary data.</text>
</comment>
<proteinExistence type="predicted"/>
<evidence type="ECO:0000313" key="1">
    <source>
        <dbReference type="EMBL" id="GAH93470.1"/>
    </source>
</evidence>
<accession>X1KIP9</accession>
<gene>
    <name evidence="1" type="ORF">S03H2_70408</name>
</gene>
<protein>
    <submittedName>
        <fullName evidence="1">Uncharacterized protein</fullName>
    </submittedName>
</protein>
<dbReference type="EMBL" id="BARU01046782">
    <property type="protein sequence ID" value="GAH93470.1"/>
    <property type="molecule type" value="Genomic_DNA"/>
</dbReference>